<dbReference type="InterPro" id="IPR003593">
    <property type="entry name" value="AAA+_ATPase"/>
</dbReference>
<dbReference type="InterPro" id="IPR013611">
    <property type="entry name" value="Transp-assoc_OB_typ2"/>
</dbReference>
<dbReference type="FunFam" id="3.40.50.300:FF:000042">
    <property type="entry name" value="Maltose/maltodextrin ABC transporter, ATP-binding protein"/>
    <property type="match status" value="1"/>
</dbReference>
<dbReference type="Proteomes" id="UP000277498">
    <property type="component" value="Unassembled WGS sequence"/>
</dbReference>
<keyword evidence="3" id="KW-0547">Nucleotide-binding</keyword>
<keyword evidence="6" id="KW-0378">Hydrolase</keyword>
<dbReference type="Pfam" id="PF00005">
    <property type="entry name" value="ABC_tran"/>
    <property type="match status" value="1"/>
</dbReference>
<dbReference type="EC" id="3.6.3.31" evidence="6"/>
<dbReference type="GO" id="GO:0043190">
    <property type="term" value="C:ATP-binding cassette (ABC) transporter complex"/>
    <property type="evidence" value="ECO:0007669"/>
    <property type="project" value="InterPro"/>
</dbReference>
<comment type="similarity">
    <text evidence="1">Belongs to the ABC transporter superfamily.</text>
</comment>
<dbReference type="InterPro" id="IPR017871">
    <property type="entry name" value="ABC_transporter-like_CS"/>
</dbReference>
<dbReference type="PROSITE" id="PS50893">
    <property type="entry name" value="ABC_TRANSPORTER_2"/>
    <property type="match status" value="1"/>
</dbReference>
<dbReference type="SUPFAM" id="SSF50331">
    <property type="entry name" value="MOP-like"/>
    <property type="match status" value="1"/>
</dbReference>
<sequence length="341" mass="36815">MTPRLQLTALRKTYGSFTAVEGTDLTLGEGEFLTLLGPSGCGKTTTLRLIGGMEKPSSGRIEINGKRVDHLPSYKRDTATVFQSGALFPHLTVTENMAYGLKMRGVPSSEIPGRIARMLDVVQMGRFAARYPSGMSGGQRQRVALARAMVVEPSILLFDEPMSALDLKLKLELRSEIRRLHRELGFTAVFVTHDQSEAMTLSDRVVIMNQGRIEQSGAPVETFERPASAFVYSFLGESCQLAIDADAGRDGSLRLANAPGAGRHLLFLRPASLRRVSPGEAPNEADARVAEVEYLGGSYRLHADAPSGRLSLDLSEAPALAPGDGVTIGWDSADATWFPAP</sequence>
<proteinExistence type="inferred from homology"/>
<evidence type="ECO:0000256" key="1">
    <source>
        <dbReference type="ARBA" id="ARBA00005417"/>
    </source>
</evidence>
<dbReference type="PANTHER" id="PTHR42781">
    <property type="entry name" value="SPERMIDINE/PUTRESCINE IMPORT ATP-BINDING PROTEIN POTA"/>
    <property type="match status" value="1"/>
</dbReference>
<dbReference type="Gene3D" id="3.40.50.300">
    <property type="entry name" value="P-loop containing nucleotide triphosphate hydrolases"/>
    <property type="match status" value="1"/>
</dbReference>
<dbReference type="Pfam" id="PF08402">
    <property type="entry name" value="TOBE_2"/>
    <property type="match status" value="1"/>
</dbReference>
<keyword evidence="4 6" id="KW-0067">ATP-binding</keyword>
<dbReference type="GO" id="GO:0005524">
    <property type="term" value="F:ATP binding"/>
    <property type="evidence" value="ECO:0007669"/>
    <property type="project" value="UniProtKB-KW"/>
</dbReference>
<dbReference type="SMART" id="SM00382">
    <property type="entry name" value="AAA"/>
    <property type="match status" value="1"/>
</dbReference>
<name>A0A3P5XGJ7_9RHOB</name>
<dbReference type="GO" id="GO:0016887">
    <property type="term" value="F:ATP hydrolysis activity"/>
    <property type="evidence" value="ECO:0007669"/>
    <property type="project" value="InterPro"/>
</dbReference>
<dbReference type="GO" id="GO:0140359">
    <property type="term" value="F:ABC-type transporter activity"/>
    <property type="evidence" value="ECO:0007669"/>
    <property type="project" value="UniProtKB-ARBA"/>
</dbReference>
<keyword evidence="2" id="KW-0813">Transport</keyword>
<dbReference type="PROSITE" id="PS00211">
    <property type="entry name" value="ABC_TRANSPORTER_1"/>
    <property type="match status" value="1"/>
</dbReference>
<evidence type="ECO:0000313" key="7">
    <source>
        <dbReference type="Proteomes" id="UP000277498"/>
    </source>
</evidence>
<dbReference type="InterPro" id="IPR008995">
    <property type="entry name" value="Mo/tungstate-bd_C_term_dom"/>
</dbReference>
<keyword evidence="7" id="KW-1185">Reference proteome</keyword>
<dbReference type="RefSeq" id="WP_160144689.1">
    <property type="nucleotide sequence ID" value="NZ_UXAW01000136.1"/>
</dbReference>
<dbReference type="InterPro" id="IPR050093">
    <property type="entry name" value="ABC_SmlMolc_Importer"/>
</dbReference>
<evidence type="ECO:0000256" key="4">
    <source>
        <dbReference type="ARBA" id="ARBA00022840"/>
    </source>
</evidence>
<dbReference type="OrthoDB" id="9802264at2"/>
<evidence type="ECO:0000256" key="3">
    <source>
        <dbReference type="ARBA" id="ARBA00022741"/>
    </source>
</evidence>
<organism evidence="6 7">
    <name type="scientific">Pseudogemmobacter humi</name>
    <dbReference type="NCBI Taxonomy" id="2483812"/>
    <lineage>
        <taxon>Bacteria</taxon>
        <taxon>Pseudomonadati</taxon>
        <taxon>Pseudomonadota</taxon>
        <taxon>Alphaproteobacteria</taxon>
        <taxon>Rhodobacterales</taxon>
        <taxon>Paracoccaceae</taxon>
        <taxon>Pseudogemmobacter</taxon>
    </lineage>
</organism>
<dbReference type="InterPro" id="IPR027417">
    <property type="entry name" value="P-loop_NTPase"/>
</dbReference>
<evidence type="ECO:0000313" key="6">
    <source>
        <dbReference type="EMBL" id="VDC33923.1"/>
    </source>
</evidence>
<dbReference type="PANTHER" id="PTHR42781:SF4">
    <property type="entry name" value="SPERMIDINE_PUTRESCINE IMPORT ATP-BINDING PROTEIN POTA"/>
    <property type="match status" value="1"/>
</dbReference>
<evidence type="ECO:0000259" key="5">
    <source>
        <dbReference type="PROSITE" id="PS50893"/>
    </source>
</evidence>
<gene>
    <name evidence="6" type="primary">potA_18</name>
    <name evidence="6" type="ORF">XINFAN_04127</name>
</gene>
<dbReference type="AlphaFoldDB" id="A0A3P5XGJ7"/>
<dbReference type="EMBL" id="UXAW01000136">
    <property type="protein sequence ID" value="VDC33923.1"/>
    <property type="molecule type" value="Genomic_DNA"/>
</dbReference>
<accession>A0A3P5XGJ7</accession>
<protein>
    <submittedName>
        <fullName evidence="6">Spermidine/putrescine import ATP-binding protein PotA</fullName>
        <ecNumber evidence="6">3.6.3.31</ecNumber>
    </submittedName>
</protein>
<reference evidence="6 7" key="1">
    <citation type="submission" date="2018-11" db="EMBL/GenBank/DDBJ databases">
        <authorList>
            <person name="Criscuolo A."/>
        </authorList>
    </citation>
    <scope>NUCLEOTIDE SEQUENCE [LARGE SCALE GENOMIC DNA]</scope>
    <source>
        <strain evidence="6">ACIP111625</strain>
    </source>
</reference>
<dbReference type="InterPro" id="IPR003439">
    <property type="entry name" value="ABC_transporter-like_ATP-bd"/>
</dbReference>
<evidence type="ECO:0000256" key="2">
    <source>
        <dbReference type="ARBA" id="ARBA00022448"/>
    </source>
</evidence>
<dbReference type="SUPFAM" id="SSF52540">
    <property type="entry name" value="P-loop containing nucleoside triphosphate hydrolases"/>
    <property type="match status" value="1"/>
</dbReference>
<feature type="domain" description="ABC transporter" evidence="5">
    <location>
        <begin position="5"/>
        <end position="235"/>
    </location>
</feature>